<dbReference type="STRING" id="196109.A0A136JD52"/>
<evidence type="ECO:0000313" key="10">
    <source>
        <dbReference type="EMBL" id="KXJ95081.1"/>
    </source>
</evidence>
<evidence type="ECO:0000259" key="9">
    <source>
        <dbReference type="PROSITE" id="PS50157"/>
    </source>
</evidence>
<dbReference type="AlphaFoldDB" id="A0A136JD52"/>
<dbReference type="InParanoid" id="A0A136JD52"/>
<dbReference type="CDD" id="cd12148">
    <property type="entry name" value="fungal_TF_MHR"/>
    <property type="match status" value="1"/>
</dbReference>
<dbReference type="SUPFAM" id="SSF57667">
    <property type="entry name" value="beta-beta-alpha zinc fingers"/>
    <property type="match status" value="1"/>
</dbReference>
<dbReference type="Pfam" id="PF04082">
    <property type="entry name" value="Fungal_trans"/>
    <property type="match status" value="1"/>
</dbReference>
<dbReference type="EMBL" id="KQ964246">
    <property type="protein sequence ID" value="KXJ95081.1"/>
    <property type="molecule type" value="Genomic_DNA"/>
</dbReference>
<proteinExistence type="predicted"/>
<feature type="compositionally biased region" description="Polar residues" evidence="8">
    <location>
        <begin position="215"/>
        <end position="234"/>
    </location>
</feature>
<keyword evidence="6" id="KW-0539">Nucleus</keyword>
<dbReference type="GO" id="GO:0008270">
    <property type="term" value="F:zinc ion binding"/>
    <property type="evidence" value="ECO:0007669"/>
    <property type="project" value="UniProtKB-KW"/>
</dbReference>
<feature type="compositionally biased region" description="Polar residues" evidence="8">
    <location>
        <begin position="711"/>
        <end position="722"/>
    </location>
</feature>
<dbReference type="Proteomes" id="UP000070501">
    <property type="component" value="Unassembled WGS sequence"/>
</dbReference>
<dbReference type="InterPro" id="IPR007219">
    <property type="entry name" value="XnlR_reg_dom"/>
</dbReference>
<dbReference type="InterPro" id="IPR013087">
    <property type="entry name" value="Znf_C2H2_type"/>
</dbReference>
<evidence type="ECO:0000256" key="3">
    <source>
        <dbReference type="ARBA" id="ARBA00022737"/>
    </source>
</evidence>
<dbReference type="OrthoDB" id="6077919at2759"/>
<gene>
    <name evidence="10" type="ORF">Micbo1qcDRAFT_192202</name>
</gene>
<protein>
    <recommendedName>
        <fullName evidence="9">C2H2-type domain-containing protein</fullName>
    </recommendedName>
</protein>
<dbReference type="SMART" id="SM00355">
    <property type="entry name" value="ZnF_C2H2"/>
    <property type="match status" value="2"/>
</dbReference>
<feature type="compositionally biased region" description="Polar residues" evidence="8">
    <location>
        <begin position="242"/>
        <end position="252"/>
    </location>
</feature>
<feature type="compositionally biased region" description="Low complexity" evidence="8">
    <location>
        <begin position="107"/>
        <end position="123"/>
    </location>
</feature>
<dbReference type="PROSITE" id="PS50157">
    <property type="entry name" value="ZINC_FINGER_C2H2_2"/>
    <property type="match status" value="1"/>
</dbReference>
<evidence type="ECO:0000313" key="11">
    <source>
        <dbReference type="Proteomes" id="UP000070501"/>
    </source>
</evidence>
<feature type="region of interest" description="Disordered" evidence="8">
    <location>
        <begin position="1"/>
        <end position="130"/>
    </location>
</feature>
<evidence type="ECO:0000256" key="8">
    <source>
        <dbReference type="SAM" id="MobiDB-lite"/>
    </source>
</evidence>
<dbReference type="GO" id="GO:0000785">
    <property type="term" value="C:chromatin"/>
    <property type="evidence" value="ECO:0007669"/>
    <property type="project" value="TreeGrafter"/>
</dbReference>
<keyword evidence="3" id="KW-0677">Repeat</keyword>
<dbReference type="GO" id="GO:0000981">
    <property type="term" value="F:DNA-binding transcription factor activity, RNA polymerase II-specific"/>
    <property type="evidence" value="ECO:0007669"/>
    <property type="project" value="InterPro"/>
</dbReference>
<reference evidence="11" key="1">
    <citation type="submission" date="2016-02" db="EMBL/GenBank/DDBJ databases">
        <title>Draft genome sequence of Microdochium bolleyi, a fungal endophyte of beachgrass.</title>
        <authorList>
            <consortium name="DOE Joint Genome Institute"/>
            <person name="David A.S."/>
            <person name="May G."/>
            <person name="Haridas S."/>
            <person name="Lim J."/>
            <person name="Wang M."/>
            <person name="Labutti K."/>
            <person name="Lipzen A."/>
            <person name="Barry K."/>
            <person name="Grigoriev I.V."/>
        </authorList>
    </citation>
    <scope>NUCLEOTIDE SEQUENCE [LARGE SCALE GENOMIC DNA]</scope>
    <source>
        <strain evidence="11">J235TASD1</strain>
    </source>
</reference>
<dbReference type="PROSITE" id="PS00028">
    <property type="entry name" value="ZINC_FINGER_C2H2_1"/>
    <property type="match status" value="1"/>
</dbReference>
<feature type="compositionally biased region" description="Basic and acidic residues" evidence="8">
    <location>
        <begin position="1"/>
        <end position="25"/>
    </location>
</feature>
<dbReference type="Gene3D" id="3.30.160.60">
    <property type="entry name" value="Classic Zinc Finger"/>
    <property type="match status" value="1"/>
</dbReference>
<organism evidence="10 11">
    <name type="scientific">Microdochium bolleyi</name>
    <dbReference type="NCBI Taxonomy" id="196109"/>
    <lineage>
        <taxon>Eukaryota</taxon>
        <taxon>Fungi</taxon>
        <taxon>Dikarya</taxon>
        <taxon>Ascomycota</taxon>
        <taxon>Pezizomycotina</taxon>
        <taxon>Sordariomycetes</taxon>
        <taxon>Xylariomycetidae</taxon>
        <taxon>Xylariales</taxon>
        <taxon>Microdochiaceae</taxon>
        <taxon>Microdochium</taxon>
    </lineage>
</organism>
<evidence type="ECO:0000256" key="1">
    <source>
        <dbReference type="ARBA" id="ARBA00004123"/>
    </source>
</evidence>
<sequence length="864" mass="94890">MSDLRFIMDMDDHEPGPRLDKRIHEPSLGPNRGSNPSRPAPMNQDYHDHPASASLSRPLDLTSRPPTSSASTTPVLSTVSDSGDLSRRESTASTESMDPLGYGSRGRGTSSGSMRPMGSPTGGDTSVRLTPITRRISRAKKGVPVHTCEICRPAKTFTRAEHLRRHNLSHANPRFPCLHPGCDKVFHRQDLLNRHKTRHYGGESSSSYGAETYGNSSGQAAPTTVSPSHSQPQQPDYGRQYQHMSRGSGQVDYSASNEYRMPQASPGLVPAVQHQPPYLNNAPTTPPPTFNHMAYVYPETVLGLDGHKDSELGVPPFHMGNHHITAMALPQAILSSVPGYLKVYWECFDVQFPLVHRASFEASGSELLRCAMGAIATQFMPEKEDHVKGKQLHEFAVAELRRTRVLDNLPTMQAILLCEYYARFRGRKVVVNASRVFREVYTRVNRDQATPGMATPAMDVVSGSQEQRWRRWADIEARRRLQTGCFLLDVNTALLYEQPLLKPITATSPPIPLTVQTGQQWKASTASSWELATSASDPNMPLAFSPMVDTLTSDRLSSAPPLDIAVYLAAEVLRILPVGSRTKLNSLNHADLAASEYLQRLFSWSPMASTYTALSYTPLHDLLAVSGDSWIFAIKVLTTEQFREHQTRLKDWCRSRQALCAAKYAAKALCSFLGLDDDDDDVVASATNNATNDNVSYEDRYTGHHPLGRAAQNQHTGSQLGLQQPPPQAQRNTFARAVNYKISDYWAAYVCALICWAVCHQAEVSSAANRSGYANSGSAQPQQHQLLPSCEGWQPQDWLRQAASASSPDELAHLPSAGIASGIVGLARLRLQYEAVGGTSGLLNDALDVLSKLQDRGTAAFLSD</sequence>
<accession>A0A136JD52</accession>
<feature type="compositionally biased region" description="Low complexity" evidence="8">
    <location>
        <begin position="202"/>
        <end position="214"/>
    </location>
</feature>
<dbReference type="GO" id="GO:0000978">
    <property type="term" value="F:RNA polymerase II cis-regulatory region sequence-specific DNA binding"/>
    <property type="evidence" value="ECO:0007669"/>
    <property type="project" value="InterPro"/>
</dbReference>
<dbReference type="PANTHER" id="PTHR40626">
    <property type="entry name" value="MIP31509P"/>
    <property type="match status" value="1"/>
</dbReference>
<dbReference type="InterPro" id="IPR051059">
    <property type="entry name" value="VerF-like"/>
</dbReference>
<name>A0A136JD52_9PEZI</name>
<keyword evidence="11" id="KW-1185">Reference proteome</keyword>
<evidence type="ECO:0000256" key="5">
    <source>
        <dbReference type="ARBA" id="ARBA00022833"/>
    </source>
</evidence>
<dbReference type="GO" id="GO:0006351">
    <property type="term" value="P:DNA-templated transcription"/>
    <property type="evidence" value="ECO:0007669"/>
    <property type="project" value="InterPro"/>
</dbReference>
<keyword evidence="4 7" id="KW-0863">Zinc-finger</keyword>
<evidence type="ECO:0000256" key="2">
    <source>
        <dbReference type="ARBA" id="ARBA00022723"/>
    </source>
</evidence>
<feature type="compositionally biased region" description="Low complexity" evidence="8">
    <location>
        <begin position="61"/>
        <end position="80"/>
    </location>
</feature>
<comment type="subcellular location">
    <subcellularLocation>
        <location evidence="1">Nucleus</location>
    </subcellularLocation>
</comment>
<feature type="region of interest" description="Disordered" evidence="8">
    <location>
        <begin position="694"/>
        <end position="728"/>
    </location>
</feature>
<dbReference type="PANTHER" id="PTHR40626:SF30">
    <property type="entry name" value="FINGER DOMAIN PROTEIN, PUTATIVE (AFU_ORTHOLOGUE AFUA_4G13600)-RELATED"/>
    <property type="match status" value="1"/>
</dbReference>
<evidence type="ECO:0000256" key="4">
    <source>
        <dbReference type="ARBA" id="ARBA00022771"/>
    </source>
</evidence>
<feature type="domain" description="C2H2-type" evidence="9">
    <location>
        <begin position="175"/>
        <end position="204"/>
    </location>
</feature>
<dbReference type="InterPro" id="IPR036236">
    <property type="entry name" value="Znf_C2H2_sf"/>
</dbReference>
<evidence type="ECO:0000256" key="7">
    <source>
        <dbReference type="PROSITE-ProRule" id="PRU00042"/>
    </source>
</evidence>
<feature type="region of interest" description="Disordered" evidence="8">
    <location>
        <begin position="198"/>
        <end position="252"/>
    </location>
</feature>
<keyword evidence="2" id="KW-0479">Metal-binding</keyword>
<dbReference type="GO" id="GO:0005634">
    <property type="term" value="C:nucleus"/>
    <property type="evidence" value="ECO:0007669"/>
    <property type="project" value="UniProtKB-SubCell"/>
</dbReference>
<keyword evidence="5" id="KW-0862">Zinc</keyword>
<evidence type="ECO:0000256" key="6">
    <source>
        <dbReference type="ARBA" id="ARBA00023242"/>
    </source>
</evidence>